<keyword evidence="2" id="KW-1185">Reference proteome</keyword>
<gene>
    <name evidence="1" type="ORF">ACFFLM_04990</name>
</gene>
<comment type="caution">
    <text evidence="1">The sequence shown here is derived from an EMBL/GenBank/DDBJ whole genome shotgun (WGS) entry which is preliminary data.</text>
</comment>
<reference evidence="1 2" key="1">
    <citation type="submission" date="2024-09" db="EMBL/GenBank/DDBJ databases">
        <authorList>
            <person name="Sun Q."/>
            <person name="Mori K."/>
        </authorList>
    </citation>
    <scope>NUCLEOTIDE SEQUENCE [LARGE SCALE GENOMIC DNA]</scope>
    <source>
        <strain evidence="1 2">JCM 13503</strain>
    </source>
</reference>
<proteinExistence type="predicted"/>
<organism evidence="1 2">
    <name type="scientific">Deinococcus oregonensis</name>
    <dbReference type="NCBI Taxonomy" id="1805970"/>
    <lineage>
        <taxon>Bacteria</taxon>
        <taxon>Thermotogati</taxon>
        <taxon>Deinococcota</taxon>
        <taxon>Deinococci</taxon>
        <taxon>Deinococcales</taxon>
        <taxon>Deinococcaceae</taxon>
        <taxon>Deinococcus</taxon>
    </lineage>
</organism>
<sequence length="107" mass="12517">MALEERADLAQLESVVRQGWQGFVTVGEALLSIWDRRLYREAHETFGDYCEQVWGWSRQRAQHLMDAAETSHRLTTIDLTPRANARPVSTKGRPKWWRLLNPKCRLP</sequence>
<name>A0ABV6AV04_9DEIO</name>
<dbReference type="EMBL" id="JBHLYR010000013">
    <property type="protein sequence ID" value="MFB9991334.1"/>
    <property type="molecule type" value="Genomic_DNA"/>
</dbReference>
<dbReference type="Proteomes" id="UP001589733">
    <property type="component" value="Unassembled WGS sequence"/>
</dbReference>
<evidence type="ECO:0000313" key="2">
    <source>
        <dbReference type="Proteomes" id="UP001589733"/>
    </source>
</evidence>
<protein>
    <submittedName>
        <fullName evidence="1">Uncharacterized protein</fullName>
    </submittedName>
</protein>
<accession>A0ABV6AV04</accession>
<evidence type="ECO:0000313" key="1">
    <source>
        <dbReference type="EMBL" id="MFB9991334.1"/>
    </source>
</evidence>